<evidence type="ECO:0000313" key="2">
    <source>
        <dbReference type="Proteomes" id="UP000034037"/>
    </source>
</evidence>
<dbReference type="Proteomes" id="UP000034037">
    <property type="component" value="Chromosome"/>
</dbReference>
<proteinExistence type="predicted"/>
<dbReference type="AlphaFoldDB" id="A0A0F6SRI7"/>
<protein>
    <submittedName>
        <fullName evidence="1">Uncharacterized protein</fullName>
    </submittedName>
</protein>
<dbReference type="PATRIC" id="fig|92706.3.peg.2293"/>
<accession>A0A0F6SRI7</accession>
<keyword evidence="2" id="KW-1185">Reference proteome</keyword>
<name>A0A0F6SRI7_9CORY</name>
<reference evidence="1 2" key="1">
    <citation type="submission" date="2015-04" db="EMBL/GenBank/DDBJ databases">
        <title>Complete Genome Sequence of Brevibacterium flavum ATCC 15168.</title>
        <authorList>
            <person name="Ahn J."/>
            <person name="Park G."/>
            <person name="Jeon W."/>
            <person name="Jang Y."/>
            <person name="Jang M."/>
            <person name="Lee H."/>
            <person name="Lee H."/>
        </authorList>
    </citation>
    <scope>NUCLEOTIDE SEQUENCE [LARGE SCALE GENOMIC DNA]</scope>
    <source>
        <strain evidence="1 2">ATCC 15168</strain>
    </source>
</reference>
<sequence>MTHGFYCILAGVNNAPAWLVTQDDSEDLGFAFDCLIVDAITLDELKEWIYRVIVEMDEFPDYLIDITDVSHKHDLILGYQDIVGFWPYSTLKRTEETALVGIAYARFPDTRDDSISRGKARSALEKSTGLKERFARHFPAISIPVDTGDAADILVSGWWLSGSKKKILTAAEIQTLFINQLATGPLSTQLETATGLKLQVVTNRERMKITLIEPNGTSGHAIDPQAGKGSRGGFLLDNGQEDEYDDVDTVTIPDALNVIGYILAHGTPPQEGWKVDVLGR</sequence>
<dbReference type="HOGENOM" id="CLU_1218135_0_0_11"/>
<evidence type="ECO:0000313" key="1">
    <source>
        <dbReference type="EMBL" id="AKF28029.1"/>
    </source>
</evidence>
<organism evidence="1 2">
    <name type="scientific">[Brevibacterium] flavum</name>
    <dbReference type="NCBI Taxonomy" id="92706"/>
    <lineage>
        <taxon>Bacteria</taxon>
        <taxon>Bacillati</taxon>
        <taxon>Actinomycetota</taxon>
        <taxon>Actinomycetes</taxon>
        <taxon>Mycobacteriales</taxon>
        <taxon>Corynebacteriaceae</taxon>
        <taxon>Corynebacterium</taxon>
    </lineage>
</organism>
<dbReference type="EMBL" id="CP011309">
    <property type="protein sequence ID" value="AKF28029.1"/>
    <property type="molecule type" value="Genomic_DNA"/>
</dbReference>
<gene>
    <name evidence="1" type="ORF">YH66_10920</name>
</gene>